<evidence type="ECO:0000256" key="2">
    <source>
        <dbReference type="ARBA" id="ARBA00006601"/>
    </source>
</evidence>
<gene>
    <name evidence="8" type="ORF">MNBD_DELTA02-810</name>
</gene>
<dbReference type="PANTHER" id="PTHR43750">
    <property type="entry name" value="UDP-GLUCOSE 6-DEHYDROGENASE TUAD"/>
    <property type="match status" value="1"/>
</dbReference>
<dbReference type="GO" id="GO:0000271">
    <property type="term" value="P:polysaccharide biosynthetic process"/>
    <property type="evidence" value="ECO:0007669"/>
    <property type="project" value="InterPro"/>
</dbReference>
<reference evidence="8" key="1">
    <citation type="submission" date="2018-06" db="EMBL/GenBank/DDBJ databases">
        <authorList>
            <person name="Zhirakovskaya E."/>
        </authorList>
    </citation>
    <scope>NUCLEOTIDE SEQUENCE</scope>
</reference>
<dbReference type="NCBIfam" id="TIGR03026">
    <property type="entry name" value="NDP-sugDHase"/>
    <property type="match status" value="1"/>
</dbReference>
<feature type="domain" description="UDP-glucose/GDP-mannose dehydrogenase C-terminal" evidence="7">
    <location>
        <begin position="316"/>
        <end position="419"/>
    </location>
</feature>
<dbReference type="Pfam" id="PF03721">
    <property type="entry name" value="UDPG_MGDP_dh_N"/>
    <property type="match status" value="1"/>
</dbReference>
<dbReference type="FunFam" id="1.20.5.100:FF:000001">
    <property type="entry name" value="UDP-glucose 6-dehydrogenase"/>
    <property type="match status" value="1"/>
</dbReference>
<dbReference type="UniPathway" id="UPA00038">
    <property type="reaction ID" value="UER00491"/>
</dbReference>
<dbReference type="SMART" id="SM00984">
    <property type="entry name" value="UDPG_MGDP_dh_C"/>
    <property type="match status" value="1"/>
</dbReference>
<dbReference type="Gene3D" id="1.20.5.100">
    <property type="entry name" value="Cytochrome c1, transmembrane anchor, C-terminal"/>
    <property type="match status" value="1"/>
</dbReference>
<dbReference type="InterPro" id="IPR036291">
    <property type="entry name" value="NAD(P)-bd_dom_sf"/>
</dbReference>
<dbReference type="AlphaFoldDB" id="A0A3B0V7B4"/>
<dbReference type="Pfam" id="PF00984">
    <property type="entry name" value="UDPG_MGDP_dh"/>
    <property type="match status" value="1"/>
</dbReference>
<dbReference type="Gene3D" id="3.40.50.720">
    <property type="entry name" value="NAD(P)-binding Rossmann-like Domain"/>
    <property type="match status" value="2"/>
</dbReference>
<comment type="similarity">
    <text evidence="2">Belongs to the UDP-glucose/GDP-mannose dehydrogenase family.</text>
</comment>
<name>A0A3B0V7B4_9ZZZZ</name>
<proteinExistence type="inferred from homology"/>
<dbReference type="SUPFAM" id="SSF48179">
    <property type="entry name" value="6-phosphogluconate dehydrogenase C-terminal domain-like"/>
    <property type="match status" value="1"/>
</dbReference>
<evidence type="ECO:0000256" key="3">
    <source>
        <dbReference type="ARBA" id="ARBA00012954"/>
    </source>
</evidence>
<dbReference type="SUPFAM" id="SSF52413">
    <property type="entry name" value="UDP-glucose/GDP-mannose dehydrogenase C-terminal domain"/>
    <property type="match status" value="1"/>
</dbReference>
<evidence type="ECO:0000256" key="6">
    <source>
        <dbReference type="ARBA" id="ARBA00047473"/>
    </source>
</evidence>
<accession>A0A3B0V7B4</accession>
<dbReference type="PANTHER" id="PTHR43750:SF3">
    <property type="entry name" value="UDP-GLUCOSE 6-DEHYDROGENASE TUAD"/>
    <property type="match status" value="1"/>
</dbReference>
<keyword evidence="4 8" id="KW-0560">Oxidoreductase</keyword>
<dbReference type="EMBL" id="UOEZ01000044">
    <property type="protein sequence ID" value="VAW36810.1"/>
    <property type="molecule type" value="Genomic_DNA"/>
</dbReference>
<dbReference type="InterPro" id="IPR028357">
    <property type="entry name" value="UDPglc_DH_bac"/>
</dbReference>
<dbReference type="InterPro" id="IPR008927">
    <property type="entry name" value="6-PGluconate_DH-like_C_sf"/>
</dbReference>
<keyword evidence="5" id="KW-0520">NAD</keyword>
<evidence type="ECO:0000313" key="8">
    <source>
        <dbReference type="EMBL" id="VAW36810.1"/>
    </source>
</evidence>
<comment type="pathway">
    <text evidence="1">Nucleotide-sugar biosynthesis; UDP-alpha-D-glucuronate biosynthesis; UDP-alpha-D-glucuronate from UDP-alpha-D-glucose: step 1/1.</text>
</comment>
<dbReference type="InterPro" id="IPR036220">
    <property type="entry name" value="UDP-Glc/GDP-Man_DH_C_sf"/>
</dbReference>
<protein>
    <recommendedName>
        <fullName evidence="3">UDP-glucose 6-dehydrogenase</fullName>
        <ecNumber evidence="3">1.1.1.22</ecNumber>
    </recommendedName>
</protein>
<dbReference type="InterPro" id="IPR014026">
    <property type="entry name" value="UDP-Glc/GDP-Man_DH_dimer"/>
</dbReference>
<dbReference type="GO" id="GO:0006065">
    <property type="term" value="P:UDP-glucuronate biosynthetic process"/>
    <property type="evidence" value="ECO:0007669"/>
    <property type="project" value="UniProtKB-UniPathway"/>
</dbReference>
<evidence type="ECO:0000256" key="4">
    <source>
        <dbReference type="ARBA" id="ARBA00023002"/>
    </source>
</evidence>
<dbReference type="InterPro" id="IPR017476">
    <property type="entry name" value="UDP-Glc/GDP-Man"/>
</dbReference>
<sequence>MHISVIGSGYVGLVTGACFADFGVNVTCVDKDSEKIEALRRGEIPIYEPGLKEIVASNIQAGRLVFTTDIEASIKNSLVVMIAVGTPPRGDGSTDMRYVDEVARTIAANLDDYKVIVTKSTVPVGTGRRIEKIIRQENKGGQSFDVASNPEFLREGSAVEDFMRPNRVVLGVRSAQVAAILKDLYSPLYLLETPFVVTDVETAELIKYAANAFLATKISFINEMANLCERTGGNVQTVARAMGLDQRIGPKFLHAGPGFGGSCFPKDTTALVNMAKELGYDFKIVSAVVDVNREQRRIMVEKIKRAVGDLRGSVIAVLGLTFKPNTDDVRESPAIDIINALVVAGAKVRVYDPVGMENAKQSLPAQGVTYCEDAYGAAEKADCLVIATEWNQFRNLDFDRLKGLLKAARLVDLKNIYDPQRLRGLGFEYSSVGK</sequence>
<dbReference type="SUPFAM" id="SSF51735">
    <property type="entry name" value="NAD(P)-binding Rossmann-fold domains"/>
    <property type="match status" value="1"/>
</dbReference>
<dbReference type="EC" id="1.1.1.22" evidence="3"/>
<dbReference type="InterPro" id="IPR001732">
    <property type="entry name" value="UDP-Glc/GDP-Man_DH_N"/>
</dbReference>
<dbReference type="PIRSF" id="PIRSF500134">
    <property type="entry name" value="UDPglc_DH_bac"/>
    <property type="match status" value="1"/>
</dbReference>
<dbReference type="GO" id="GO:0003979">
    <property type="term" value="F:UDP-glucose 6-dehydrogenase activity"/>
    <property type="evidence" value="ECO:0007669"/>
    <property type="project" value="UniProtKB-EC"/>
</dbReference>
<evidence type="ECO:0000256" key="1">
    <source>
        <dbReference type="ARBA" id="ARBA00004701"/>
    </source>
</evidence>
<dbReference type="Pfam" id="PF03720">
    <property type="entry name" value="UDPG_MGDP_dh_C"/>
    <property type="match status" value="1"/>
</dbReference>
<evidence type="ECO:0000256" key="5">
    <source>
        <dbReference type="ARBA" id="ARBA00023027"/>
    </source>
</evidence>
<dbReference type="PIRSF" id="PIRSF000124">
    <property type="entry name" value="UDPglc_GDPman_dh"/>
    <property type="match status" value="1"/>
</dbReference>
<dbReference type="InterPro" id="IPR014027">
    <property type="entry name" value="UDP-Glc/GDP-Man_DH_C"/>
</dbReference>
<comment type="catalytic activity">
    <reaction evidence="6">
        <text>UDP-alpha-D-glucose + 2 NAD(+) + H2O = UDP-alpha-D-glucuronate + 2 NADH + 3 H(+)</text>
        <dbReference type="Rhea" id="RHEA:23596"/>
        <dbReference type="ChEBI" id="CHEBI:15377"/>
        <dbReference type="ChEBI" id="CHEBI:15378"/>
        <dbReference type="ChEBI" id="CHEBI:57540"/>
        <dbReference type="ChEBI" id="CHEBI:57945"/>
        <dbReference type="ChEBI" id="CHEBI:58052"/>
        <dbReference type="ChEBI" id="CHEBI:58885"/>
        <dbReference type="EC" id="1.1.1.22"/>
    </reaction>
</comment>
<organism evidence="8">
    <name type="scientific">hydrothermal vent metagenome</name>
    <dbReference type="NCBI Taxonomy" id="652676"/>
    <lineage>
        <taxon>unclassified sequences</taxon>
        <taxon>metagenomes</taxon>
        <taxon>ecological metagenomes</taxon>
    </lineage>
</organism>
<dbReference type="GO" id="GO:0051287">
    <property type="term" value="F:NAD binding"/>
    <property type="evidence" value="ECO:0007669"/>
    <property type="project" value="InterPro"/>
</dbReference>
<evidence type="ECO:0000259" key="7">
    <source>
        <dbReference type="SMART" id="SM00984"/>
    </source>
</evidence>